<protein>
    <recommendedName>
        <fullName evidence="4">Abi-like protein</fullName>
    </recommendedName>
</protein>
<evidence type="ECO:0008006" key="4">
    <source>
        <dbReference type="Google" id="ProtNLM"/>
    </source>
</evidence>
<evidence type="ECO:0000313" key="3">
    <source>
        <dbReference type="Proteomes" id="UP000469380"/>
    </source>
</evidence>
<evidence type="ECO:0000313" key="2">
    <source>
        <dbReference type="EMBL" id="MZJ40022.1"/>
    </source>
</evidence>
<organism evidence="2 3">
    <name type="scientific">Collinsella aerofaciens</name>
    <dbReference type="NCBI Taxonomy" id="74426"/>
    <lineage>
        <taxon>Bacteria</taxon>
        <taxon>Bacillati</taxon>
        <taxon>Actinomycetota</taxon>
        <taxon>Coriobacteriia</taxon>
        <taxon>Coriobacteriales</taxon>
        <taxon>Coriobacteriaceae</taxon>
        <taxon>Collinsella</taxon>
    </lineage>
</organism>
<feature type="region of interest" description="Disordered" evidence="1">
    <location>
        <begin position="21"/>
        <end position="48"/>
    </location>
</feature>
<comment type="caution">
    <text evidence="2">The sequence shown here is derived from an EMBL/GenBank/DDBJ whole genome shotgun (WGS) entry which is preliminary data.</text>
</comment>
<reference evidence="2 3" key="1">
    <citation type="journal article" date="2019" name="Nat. Med.">
        <title>A library of human gut bacterial isolates paired with longitudinal multiomics data enables mechanistic microbiome research.</title>
        <authorList>
            <person name="Poyet M."/>
            <person name="Groussin M."/>
            <person name="Gibbons S.M."/>
            <person name="Avila-Pacheco J."/>
            <person name="Jiang X."/>
            <person name="Kearney S.M."/>
            <person name="Perrotta A.R."/>
            <person name="Berdy B."/>
            <person name="Zhao S."/>
            <person name="Lieberman T.D."/>
            <person name="Swanson P.K."/>
            <person name="Smith M."/>
            <person name="Roesemann S."/>
            <person name="Alexander J.E."/>
            <person name="Rich S.A."/>
            <person name="Livny J."/>
            <person name="Vlamakis H."/>
            <person name="Clish C."/>
            <person name="Bullock K."/>
            <person name="Deik A."/>
            <person name="Scott J."/>
            <person name="Pierce K.A."/>
            <person name="Xavier R.J."/>
            <person name="Alm E.J."/>
        </authorList>
    </citation>
    <scope>NUCLEOTIDE SEQUENCE [LARGE SCALE GENOMIC DNA]</scope>
    <source>
        <strain evidence="2 3">BIOML-A20</strain>
    </source>
</reference>
<dbReference type="Proteomes" id="UP000469380">
    <property type="component" value="Unassembled WGS sequence"/>
</dbReference>
<name>A0A6N9JJH0_9ACTN</name>
<accession>A0A6N9JJH0</accession>
<dbReference type="RefSeq" id="WP_161160861.1">
    <property type="nucleotide sequence ID" value="NZ_WWSR01000016.1"/>
</dbReference>
<sequence length="379" mass="42865">MDRIILLLPAYPVSEIGGEIGRHQRQTRPAEAGGDINSLKEAKGGSMKKGMSINSLMKHMRTNHGMEDLRGSDRKILLRNMGYFHGYKGFRFVRKPKNAIPLPSFDALMDIYGFDSAIKAAIYPEIMFIETAVKNIVLARILENIEDPGLATFLRRGLRTCRDAGGRVVSGQMREKLKLKSQLQNIVRRSYKNDLVKHYVDRDDDAPVWSIFEVMTLGDLTSVCRSLPDETLAEIASDLGFSHANPGIVVDIVETIRPLRNAVAHNGVVFDSRFSQSVKYTNPDRNLAAVGELLDEDLSIGYRLNFNSIVDYIVLLAYLLTLLTHQKKRSREFLRKCLRELEKLESAVGVDTYMMIVGSGDRQKYRFIEGFIDGYGRKR</sequence>
<dbReference type="EMBL" id="WWSR01000016">
    <property type="protein sequence ID" value="MZJ40022.1"/>
    <property type="molecule type" value="Genomic_DNA"/>
</dbReference>
<dbReference type="AlphaFoldDB" id="A0A6N9JJH0"/>
<evidence type="ECO:0000256" key="1">
    <source>
        <dbReference type="SAM" id="MobiDB-lite"/>
    </source>
</evidence>
<proteinExistence type="predicted"/>
<dbReference type="Pfam" id="PF07751">
    <property type="entry name" value="Abi_2"/>
    <property type="match status" value="1"/>
</dbReference>
<dbReference type="InterPro" id="IPR011664">
    <property type="entry name" value="Abi_system_AbiD/AbiF-like"/>
</dbReference>
<gene>
    <name evidence="2" type="ORF">GT464_08730</name>
</gene>